<sequence>MRNRDGSDRNPSLNSVTPEYESDMEFGPVRMILRPFCPKLMPLRLTPTPITSIYHTAARAVQANGGRPWPRLAKARKTSRSVFSSTSMQFAGISQTQEQTITDWALCSLPVEVRSVSLSGCLFLVQLVNVVIIRNDVWGTLTSVFSAATHEKMDTRRHGHGGPPDGSVRQ</sequence>
<organism evidence="2 3">
    <name type="scientific">Colletotrichum kahawae</name>
    <name type="common">Coffee berry disease fungus</name>
    <dbReference type="NCBI Taxonomy" id="34407"/>
    <lineage>
        <taxon>Eukaryota</taxon>
        <taxon>Fungi</taxon>
        <taxon>Dikarya</taxon>
        <taxon>Ascomycota</taxon>
        <taxon>Pezizomycotina</taxon>
        <taxon>Sordariomycetes</taxon>
        <taxon>Hypocreomycetidae</taxon>
        <taxon>Glomerellales</taxon>
        <taxon>Glomerellaceae</taxon>
        <taxon>Colletotrichum</taxon>
        <taxon>Colletotrichum gloeosporioides species complex</taxon>
    </lineage>
</organism>
<comment type="caution">
    <text evidence="2">The sequence shown here is derived from an EMBL/GenBank/DDBJ whole genome shotgun (WGS) entry which is preliminary data.</text>
</comment>
<name>A0AAD9XX34_COLKA</name>
<proteinExistence type="predicted"/>
<dbReference type="Proteomes" id="UP001281614">
    <property type="component" value="Unassembled WGS sequence"/>
</dbReference>
<dbReference type="AlphaFoldDB" id="A0AAD9XX34"/>
<gene>
    <name evidence="2" type="ORF">CKAH01_10594</name>
</gene>
<evidence type="ECO:0000313" key="2">
    <source>
        <dbReference type="EMBL" id="KAK2729023.1"/>
    </source>
</evidence>
<accession>A0AAD9XX34</accession>
<evidence type="ECO:0000256" key="1">
    <source>
        <dbReference type="SAM" id="MobiDB-lite"/>
    </source>
</evidence>
<dbReference type="EMBL" id="VYYT01000854">
    <property type="protein sequence ID" value="KAK2729023.1"/>
    <property type="molecule type" value="Genomic_DNA"/>
</dbReference>
<feature type="region of interest" description="Disordered" evidence="1">
    <location>
        <begin position="1"/>
        <end position="20"/>
    </location>
</feature>
<evidence type="ECO:0000313" key="3">
    <source>
        <dbReference type="Proteomes" id="UP001281614"/>
    </source>
</evidence>
<keyword evidence="3" id="KW-1185">Reference proteome</keyword>
<protein>
    <submittedName>
        <fullName evidence="2">Uncharacterized protein</fullName>
    </submittedName>
</protein>
<reference evidence="2" key="1">
    <citation type="submission" date="2023-02" db="EMBL/GenBank/DDBJ databases">
        <title>Colletotrichum kahawae CIFC_Que2 genome sequencing and assembly.</title>
        <authorList>
            <person name="Baroncelli R."/>
        </authorList>
    </citation>
    <scope>NUCLEOTIDE SEQUENCE</scope>
    <source>
        <strain evidence="2">CIFC_Que2</strain>
    </source>
</reference>